<keyword evidence="3" id="KW-1185">Reference proteome</keyword>
<keyword evidence="1" id="KW-1133">Transmembrane helix</keyword>
<dbReference type="OrthoDB" id="190738at2759"/>
<feature type="transmembrane region" description="Helical" evidence="1">
    <location>
        <begin position="34"/>
        <end position="51"/>
    </location>
</feature>
<proteinExistence type="predicted"/>
<keyword evidence="1" id="KW-0812">Transmembrane</keyword>
<evidence type="ECO:0000313" key="2">
    <source>
        <dbReference type="EMBL" id="EJK58725.1"/>
    </source>
</evidence>
<name>K0S0B9_THAOC</name>
<dbReference type="EMBL" id="AGNL01024364">
    <property type="protein sequence ID" value="EJK58725.1"/>
    <property type="molecule type" value="Genomic_DNA"/>
</dbReference>
<protein>
    <submittedName>
        <fullName evidence="2">Uncharacterized protein</fullName>
    </submittedName>
</protein>
<evidence type="ECO:0000256" key="1">
    <source>
        <dbReference type="SAM" id="Phobius"/>
    </source>
</evidence>
<sequence>VSTETRHYWSRNMDECERIYRSKEAAAMQIRKPIAIGCMIFIAFFMVKSIVEARARALQRQQRVDPNMVETYRAIHMLIRQLKRAGNF</sequence>
<reference evidence="2 3" key="1">
    <citation type="journal article" date="2012" name="Genome Biol.">
        <title>Genome and low-iron response of an oceanic diatom adapted to chronic iron limitation.</title>
        <authorList>
            <person name="Lommer M."/>
            <person name="Specht M."/>
            <person name="Roy A.S."/>
            <person name="Kraemer L."/>
            <person name="Andreson R."/>
            <person name="Gutowska M.A."/>
            <person name="Wolf J."/>
            <person name="Bergner S.V."/>
            <person name="Schilhabel M.B."/>
            <person name="Klostermeier U.C."/>
            <person name="Beiko R.G."/>
            <person name="Rosenstiel P."/>
            <person name="Hippler M."/>
            <person name="Laroche J."/>
        </authorList>
    </citation>
    <scope>NUCLEOTIDE SEQUENCE [LARGE SCALE GENOMIC DNA]</scope>
    <source>
        <strain evidence="2 3">CCMP1005</strain>
    </source>
</reference>
<evidence type="ECO:0000313" key="3">
    <source>
        <dbReference type="Proteomes" id="UP000266841"/>
    </source>
</evidence>
<gene>
    <name evidence="2" type="ORF">THAOC_21123</name>
</gene>
<accession>K0S0B9</accession>
<feature type="non-terminal residue" evidence="2">
    <location>
        <position position="1"/>
    </location>
</feature>
<keyword evidence="1" id="KW-0472">Membrane</keyword>
<dbReference type="Proteomes" id="UP000266841">
    <property type="component" value="Unassembled WGS sequence"/>
</dbReference>
<dbReference type="AlphaFoldDB" id="K0S0B9"/>
<comment type="caution">
    <text evidence="2">The sequence shown here is derived from an EMBL/GenBank/DDBJ whole genome shotgun (WGS) entry which is preliminary data.</text>
</comment>
<organism evidence="2 3">
    <name type="scientific">Thalassiosira oceanica</name>
    <name type="common">Marine diatom</name>
    <dbReference type="NCBI Taxonomy" id="159749"/>
    <lineage>
        <taxon>Eukaryota</taxon>
        <taxon>Sar</taxon>
        <taxon>Stramenopiles</taxon>
        <taxon>Ochrophyta</taxon>
        <taxon>Bacillariophyta</taxon>
        <taxon>Coscinodiscophyceae</taxon>
        <taxon>Thalassiosirophycidae</taxon>
        <taxon>Thalassiosirales</taxon>
        <taxon>Thalassiosiraceae</taxon>
        <taxon>Thalassiosira</taxon>
    </lineage>
</organism>